<dbReference type="AlphaFoldDB" id="A0A671TXC7"/>
<evidence type="ECO:0000313" key="1">
    <source>
        <dbReference type="Ensembl" id="ENSSAUP00010006040.1"/>
    </source>
</evidence>
<organism evidence="1 2">
    <name type="scientific">Sparus aurata</name>
    <name type="common">Gilthead sea bream</name>
    <dbReference type="NCBI Taxonomy" id="8175"/>
    <lineage>
        <taxon>Eukaryota</taxon>
        <taxon>Metazoa</taxon>
        <taxon>Chordata</taxon>
        <taxon>Craniata</taxon>
        <taxon>Vertebrata</taxon>
        <taxon>Euteleostomi</taxon>
        <taxon>Actinopterygii</taxon>
        <taxon>Neopterygii</taxon>
        <taxon>Teleostei</taxon>
        <taxon>Neoteleostei</taxon>
        <taxon>Acanthomorphata</taxon>
        <taxon>Eupercaria</taxon>
        <taxon>Spariformes</taxon>
        <taxon>Sparidae</taxon>
        <taxon>Sparus</taxon>
    </lineage>
</organism>
<name>A0A671TXC7_SPAAU</name>
<dbReference type="Ensembl" id="ENSSAUT00010006507.1">
    <property type="protein sequence ID" value="ENSSAUP00010006040.1"/>
    <property type="gene ID" value="ENSSAUG00010003076.1"/>
</dbReference>
<evidence type="ECO:0000313" key="2">
    <source>
        <dbReference type="Proteomes" id="UP000472265"/>
    </source>
</evidence>
<dbReference type="InterPro" id="IPR027417">
    <property type="entry name" value="P-loop_NTPase"/>
</dbReference>
<dbReference type="InParanoid" id="A0A671TXC7"/>
<reference evidence="1" key="1">
    <citation type="submission" date="2021-04" db="EMBL/GenBank/DDBJ databases">
        <authorList>
            <consortium name="Wellcome Sanger Institute Data Sharing"/>
        </authorList>
    </citation>
    <scope>NUCLEOTIDE SEQUENCE [LARGE SCALE GENOMIC DNA]</scope>
</reference>
<gene>
    <name evidence="1" type="primary">LOC115574114</name>
</gene>
<accession>A0A671TXC7</accession>
<dbReference type="PANTHER" id="PTHR14241:SF1">
    <property type="entry name" value="INTERFERON-INDUCED PROTEIN 44-RELATED"/>
    <property type="match status" value="1"/>
</dbReference>
<proteinExistence type="predicted"/>
<sequence>MFPSLSRDKQSALQFVKNFKPHVEGQQIRILLHGPVGAGKSSFINSVQSVLHGRIYTQVLADNTSGSSFTKKYTTYKIPKEDPQSFYPFVFNDIMGLEPIKGVHVDDINLALKGRVMDGYRFNPESKMSEKDPFYNSSPADNDKVHVLVCVIPASTVSQMDDKTVQKIRDIRMEASALDIPQVAIVTKIDEICPEITDNLQNVYKVKYMKEKMEQFSAEVGIPMTSIFPVKNYHEEIDINSDIDSLILSALKHIITTGGDHVNFKKTQSECSGTWA</sequence>
<reference evidence="1" key="3">
    <citation type="submission" date="2025-09" db="UniProtKB">
        <authorList>
            <consortium name="Ensembl"/>
        </authorList>
    </citation>
    <scope>IDENTIFICATION</scope>
</reference>
<protein>
    <submittedName>
        <fullName evidence="1">Interferon-induced protein 44-like</fullName>
    </submittedName>
</protein>
<keyword evidence="2" id="KW-1185">Reference proteome</keyword>
<reference evidence="1" key="2">
    <citation type="submission" date="2025-08" db="UniProtKB">
        <authorList>
            <consortium name="Ensembl"/>
        </authorList>
    </citation>
    <scope>IDENTIFICATION</scope>
</reference>
<dbReference type="SUPFAM" id="SSF52540">
    <property type="entry name" value="P-loop containing nucleoside triphosphate hydrolases"/>
    <property type="match status" value="1"/>
</dbReference>
<dbReference type="CDD" id="cd00882">
    <property type="entry name" value="Ras_like_GTPase"/>
    <property type="match status" value="1"/>
</dbReference>
<dbReference type="FunCoup" id="A0A671TXC7">
    <property type="interactions" value="1"/>
</dbReference>
<dbReference type="GeneTree" id="ENSGT00940000160560"/>
<dbReference type="Proteomes" id="UP000472265">
    <property type="component" value="Chromosome 22"/>
</dbReference>
<dbReference type="GO" id="GO:0006955">
    <property type="term" value="P:immune response"/>
    <property type="evidence" value="ECO:0007669"/>
    <property type="project" value="TreeGrafter"/>
</dbReference>
<dbReference type="PANTHER" id="PTHR14241">
    <property type="entry name" value="INTERFERON-INDUCED PROTEIN 44"/>
    <property type="match status" value="1"/>
</dbReference>
<dbReference type="Gene3D" id="3.40.50.300">
    <property type="entry name" value="P-loop containing nucleotide triphosphate hydrolases"/>
    <property type="match status" value="1"/>
</dbReference>